<evidence type="ECO:0000256" key="1">
    <source>
        <dbReference type="ARBA" id="ARBA00004141"/>
    </source>
</evidence>
<evidence type="ECO:0000313" key="6">
    <source>
        <dbReference type="EMBL" id="MBL0386358.1"/>
    </source>
</evidence>
<comment type="caution">
    <text evidence="6">The sequence shown here is derived from an EMBL/GenBank/DDBJ whole genome shotgun (WGS) entry which is preliminary data.</text>
</comment>
<name>A0ABS1J7V3_9BACL</name>
<comment type="subcellular location">
    <subcellularLocation>
        <location evidence="1">Membrane</location>
        <topology evidence="1">Multi-pass membrane protein</topology>
    </subcellularLocation>
</comment>
<proteinExistence type="predicted"/>
<keyword evidence="3 5" id="KW-1133">Transmembrane helix</keyword>
<dbReference type="Pfam" id="PF02674">
    <property type="entry name" value="Colicin_V"/>
    <property type="match status" value="1"/>
</dbReference>
<accession>A0ABS1J7V3</accession>
<dbReference type="RefSeq" id="WP_201632562.1">
    <property type="nucleotide sequence ID" value="NZ_JAEQNB010000001.1"/>
</dbReference>
<dbReference type="Proteomes" id="UP000602284">
    <property type="component" value="Unassembled WGS sequence"/>
</dbReference>
<evidence type="ECO:0000313" key="7">
    <source>
        <dbReference type="Proteomes" id="UP000602284"/>
    </source>
</evidence>
<evidence type="ECO:0000256" key="3">
    <source>
        <dbReference type="ARBA" id="ARBA00022989"/>
    </source>
</evidence>
<dbReference type="EMBL" id="JAEQNB010000001">
    <property type="protein sequence ID" value="MBL0386358.1"/>
    <property type="molecule type" value="Genomic_DNA"/>
</dbReference>
<feature type="transmembrane region" description="Helical" evidence="5">
    <location>
        <begin position="26"/>
        <end position="43"/>
    </location>
</feature>
<evidence type="ECO:0000256" key="2">
    <source>
        <dbReference type="ARBA" id="ARBA00022692"/>
    </source>
</evidence>
<gene>
    <name evidence="6" type="ORF">JJB07_06830</name>
</gene>
<keyword evidence="2 5" id="KW-0812">Transmembrane</keyword>
<feature type="transmembrane region" description="Helical" evidence="5">
    <location>
        <begin position="118"/>
        <end position="140"/>
    </location>
</feature>
<protein>
    <submittedName>
        <fullName evidence="6">CvpA family protein</fullName>
    </submittedName>
</protein>
<dbReference type="PANTHER" id="PTHR37306:SF1">
    <property type="entry name" value="COLICIN V PRODUCTION PROTEIN"/>
    <property type="match status" value="1"/>
</dbReference>
<feature type="transmembrane region" description="Helical" evidence="5">
    <location>
        <begin position="80"/>
        <end position="98"/>
    </location>
</feature>
<keyword evidence="4 5" id="KW-0472">Membrane</keyword>
<keyword evidence="7" id="KW-1185">Reference proteome</keyword>
<reference evidence="6 7" key="1">
    <citation type="submission" date="2021-01" db="EMBL/GenBank/DDBJ databases">
        <title>Tumebacillus sp. strain ITR2 16S ribosomal RNA gene Genome sequencing and assembly.</title>
        <authorList>
            <person name="Kang M."/>
        </authorList>
    </citation>
    <scope>NUCLEOTIDE SEQUENCE [LARGE SCALE GENOMIC DNA]</scope>
    <source>
        <strain evidence="6 7">ITR2</strain>
    </source>
</reference>
<evidence type="ECO:0000256" key="4">
    <source>
        <dbReference type="ARBA" id="ARBA00023136"/>
    </source>
</evidence>
<evidence type="ECO:0000256" key="5">
    <source>
        <dbReference type="SAM" id="Phobius"/>
    </source>
</evidence>
<dbReference type="InterPro" id="IPR003825">
    <property type="entry name" value="Colicin-V_CvpA"/>
</dbReference>
<sequence length="169" mass="18309">MTDLVIGVFLLLAAFNGWRTGLVRQIISLVGMLAAYFIAKTVYPSFVPVVAKYVSVTAGTNDNPVAVLIEKAVLKNLHQAIAFLVLFFLSFFVVKFIGKLLDLLANLPGLSIVNRFSGALIGLTLAVFIAALVVNVMNLMPQESVRSLLHDSKLASLLITEFKGFLPLS</sequence>
<organism evidence="6 7">
    <name type="scientific">Tumebacillus amylolyticus</name>
    <dbReference type="NCBI Taxonomy" id="2801339"/>
    <lineage>
        <taxon>Bacteria</taxon>
        <taxon>Bacillati</taxon>
        <taxon>Bacillota</taxon>
        <taxon>Bacilli</taxon>
        <taxon>Bacillales</taxon>
        <taxon>Alicyclobacillaceae</taxon>
        <taxon>Tumebacillus</taxon>
    </lineage>
</organism>
<dbReference type="PANTHER" id="PTHR37306">
    <property type="entry name" value="COLICIN V PRODUCTION PROTEIN"/>
    <property type="match status" value="1"/>
</dbReference>